<evidence type="ECO:0000256" key="1">
    <source>
        <dbReference type="ARBA" id="ARBA00010641"/>
    </source>
</evidence>
<accession>A0A841G029</accession>
<evidence type="ECO:0000256" key="3">
    <source>
        <dbReference type="ARBA" id="ARBA00023082"/>
    </source>
</evidence>
<comment type="caution">
    <text evidence="7">The sequence shown here is derived from an EMBL/GenBank/DDBJ whole genome shotgun (WGS) entry which is preliminary data.</text>
</comment>
<evidence type="ECO:0000313" key="8">
    <source>
        <dbReference type="Proteomes" id="UP000548476"/>
    </source>
</evidence>
<dbReference type="SUPFAM" id="SSF88946">
    <property type="entry name" value="Sigma2 domain of RNA polymerase sigma factors"/>
    <property type="match status" value="1"/>
</dbReference>
<dbReference type="AlphaFoldDB" id="A0A841G029"/>
<comment type="similarity">
    <text evidence="1">Belongs to the sigma-70 factor family. ECF subfamily.</text>
</comment>
<dbReference type="PANTHER" id="PTHR43133">
    <property type="entry name" value="RNA POLYMERASE ECF-TYPE SIGMA FACTO"/>
    <property type="match status" value="1"/>
</dbReference>
<gene>
    <name evidence="7" type="ORF">HNR73_007023</name>
</gene>
<dbReference type="GO" id="GO:0016987">
    <property type="term" value="F:sigma factor activity"/>
    <property type="evidence" value="ECO:0007669"/>
    <property type="project" value="UniProtKB-KW"/>
</dbReference>
<protein>
    <submittedName>
        <fullName evidence="7">RNA polymerase sigma-70 factor (Sigma-E family)</fullName>
    </submittedName>
</protein>
<dbReference type="PANTHER" id="PTHR43133:SF50">
    <property type="entry name" value="ECF RNA POLYMERASE SIGMA FACTOR SIGM"/>
    <property type="match status" value="1"/>
</dbReference>
<reference evidence="7 8" key="1">
    <citation type="submission" date="2020-08" db="EMBL/GenBank/DDBJ databases">
        <title>Genomic Encyclopedia of Type Strains, Phase IV (KMG-IV): sequencing the most valuable type-strain genomes for metagenomic binning, comparative biology and taxonomic classification.</title>
        <authorList>
            <person name="Goeker M."/>
        </authorList>
    </citation>
    <scope>NUCLEOTIDE SEQUENCE [LARGE SCALE GENOMIC DNA]</scope>
    <source>
        <strain evidence="7 8">YIM 65646</strain>
    </source>
</reference>
<evidence type="ECO:0000313" key="7">
    <source>
        <dbReference type="EMBL" id="MBB6039132.1"/>
    </source>
</evidence>
<dbReference type="GO" id="GO:0003677">
    <property type="term" value="F:DNA binding"/>
    <property type="evidence" value="ECO:0007669"/>
    <property type="project" value="UniProtKB-KW"/>
</dbReference>
<dbReference type="InterPro" id="IPR013325">
    <property type="entry name" value="RNA_pol_sigma_r2"/>
</dbReference>
<dbReference type="RefSeq" id="WP_184792225.1">
    <property type="nucleotide sequence ID" value="NZ_BONT01000051.1"/>
</dbReference>
<dbReference type="CDD" id="cd06171">
    <property type="entry name" value="Sigma70_r4"/>
    <property type="match status" value="1"/>
</dbReference>
<dbReference type="InterPro" id="IPR014284">
    <property type="entry name" value="RNA_pol_sigma-70_dom"/>
</dbReference>
<keyword evidence="4" id="KW-0238">DNA-binding</keyword>
<sequence>MSPEHEREFREFVAARSPDLLRTAYYLTGDVHRAQDLLQTALLSCARRWSKIRAWDQPMAYVRKAMFRHQINWWRVRRNRLETPTETLPDRGHDPMAAWTVRDDLMSALRRIPPRQRAVVLLRYYEDRPESEVARILGVSIGTVRSQAAKGLAKLRERHRELVLEDG</sequence>
<dbReference type="GO" id="GO:0006352">
    <property type="term" value="P:DNA-templated transcription initiation"/>
    <property type="evidence" value="ECO:0007669"/>
    <property type="project" value="InterPro"/>
</dbReference>
<dbReference type="Gene3D" id="1.10.10.10">
    <property type="entry name" value="Winged helix-like DNA-binding domain superfamily/Winged helix DNA-binding domain"/>
    <property type="match status" value="1"/>
</dbReference>
<dbReference type="SUPFAM" id="SSF88659">
    <property type="entry name" value="Sigma3 and sigma4 domains of RNA polymerase sigma factors"/>
    <property type="match status" value="1"/>
</dbReference>
<dbReference type="InterPro" id="IPR014325">
    <property type="entry name" value="RNA_pol_sigma-E_actinobac"/>
</dbReference>
<dbReference type="Pfam" id="PF08281">
    <property type="entry name" value="Sigma70_r4_2"/>
    <property type="match status" value="1"/>
</dbReference>
<dbReference type="Gene3D" id="1.10.1740.10">
    <property type="match status" value="1"/>
</dbReference>
<dbReference type="NCBIfam" id="TIGR02983">
    <property type="entry name" value="SigE-fam_strep"/>
    <property type="match status" value="1"/>
</dbReference>
<keyword evidence="5" id="KW-0804">Transcription</keyword>
<dbReference type="NCBIfam" id="TIGR02937">
    <property type="entry name" value="sigma70-ECF"/>
    <property type="match status" value="1"/>
</dbReference>
<organism evidence="7 8">
    <name type="scientific">Phytomonospora endophytica</name>
    <dbReference type="NCBI Taxonomy" id="714109"/>
    <lineage>
        <taxon>Bacteria</taxon>
        <taxon>Bacillati</taxon>
        <taxon>Actinomycetota</taxon>
        <taxon>Actinomycetes</taxon>
        <taxon>Micromonosporales</taxon>
        <taxon>Micromonosporaceae</taxon>
        <taxon>Phytomonospora</taxon>
    </lineage>
</organism>
<keyword evidence="2" id="KW-0805">Transcription regulation</keyword>
<dbReference type="InterPro" id="IPR013324">
    <property type="entry name" value="RNA_pol_sigma_r3/r4-like"/>
</dbReference>
<keyword evidence="3" id="KW-0731">Sigma factor</keyword>
<evidence type="ECO:0000259" key="6">
    <source>
        <dbReference type="Pfam" id="PF08281"/>
    </source>
</evidence>
<dbReference type="Proteomes" id="UP000548476">
    <property type="component" value="Unassembled WGS sequence"/>
</dbReference>
<dbReference type="InterPro" id="IPR036388">
    <property type="entry name" value="WH-like_DNA-bd_sf"/>
</dbReference>
<proteinExistence type="inferred from homology"/>
<evidence type="ECO:0000256" key="4">
    <source>
        <dbReference type="ARBA" id="ARBA00023125"/>
    </source>
</evidence>
<dbReference type="InterPro" id="IPR039425">
    <property type="entry name" value="RNA_pol_sigma-70-like"/>
</dbReference>
<dbReference type="EMBL" id="JACHGT010000020">
    <property type="protein sequence ID" value="MBB6039132.1"/>
    <property type="molecule type" value="Genomic_DNA"/>
</dbReference>
<feature type="domain" description="RNA polymerase sigma factor 70 region 4 type 2" evidence="6">
    <location>
        <begin position="103"/>
        <end position="155"/>
    </location>
</feature>
<name>A0A841G029_9ACTN</name>
<keyword evidence="8" id="KW-1185">Reference proteome</keyword>
<evidence type="ECO:0000256" key="2">
    <source>
        <dbReference type="ARBA" id="ARBA00023015"/>
    </source>
</evidence>
<dbReference type="InterPro" id="IPR013249">
    <property type="entry name" value="RNA_pol_sigma70_r4_t2"/>
</dbReference>
<evidence type="ECO:0000256" key="5">
    <source>
        <dbReference type="ARBA" id="ARBA00023163"/>
    </source>
</evidence>